<reference evidence="1 2" key="1">
    <citation type="submission" date="2019-07" db="EMBL/GenBank/DDBJ databases">
        <title>Genomics analysis of Aphanomyces spp. identifies a new class of oomycete effector associated with host adaptation.</title>
        <authorList>
            <person name="Gaulin E."/>
        </authorList>
    </citation>
    <scope>NUCLEOTIDE SEQUENCE [LARGE SCALE GENOMIC DNA]</scope>
    <source>
        <strain evidence="1 2">ATCC 201684</strain>
    </source>
</reference>
<dbReference type="CDD" id="cd09272">
    <property type="entry name" value="RNase_HI_RT_Ty1"/>
    <property type="match status" value="1"/>
</dbReference>
<gene>
    <name evidence="1" type="ORF">Ae201684_016702</name>
</gene>
<keyword evidence="2" id="KW-1185">Reference proteome</keyword>
<evidence type="ECO:0008006" key="3">
    <source>
        <dbReference type="Google" id="ProtNLM"/>
    </source>
</evidence>
<evidence type="ECO:0000313" key="2">
    <source>
        <dbReference type="Proteomes" id="UP000481153"/>
    </source>
</evidence>
<dbReference type="EMBL" id="VJMJ01000266">
    <property type="protein sequence ID" value="KAF0724636.1"/>
    <property type="molecule type" value="Genomic_DNA"/>
</dbReference>
<proteinExistence type="predicted"/>
<dbReference type="PANTHER" id="PTHR11439">
    <property type="entry name" value="GAG-POL-RELATED RETROTRANSPOSON"/>
    <property type="match status" value="1"/>
</dbReference>
<dbReference type="PANTHER" id="PTHR11439:SF483">
    <property type="entry name" value="PEPTIDE SYNTHASE GLIP-LIKE, PUTATIVE (AFU_ORTHOLOGUE AFUA_3G12920)-RELATED"/>
    <property type="match status" value="1"/>
</dbReference>
<dbReference type="Proteomes" id="UP000481153">
    <property type="component" value="Unassembled WGS sequence"/>
</dbReference>
<dbReference type="AlphaFoldDB" id="A0A6G0WBS3"/>
<protein>
    <recommendedName>
        <fullName evidence="3">Reverse transcriptase Ty1/copia-type domain-containing protein</fullName>
    </recommendedName>
</protein>
<accession>A0A6G0WBS3</accession>
<evidence type="ECO:0000313" key="1">
    <source>
        <dbReference type="EMBL" id="KAF0724636.1"/>
    </source>
</evidence>
<comment type="caution">
    <text evidence="1">The sequence shown here is derived from an EMBL/GenBank/DDBJ whole genome shotgun (WGS) entry which is preliminary data.</text>
</comment>
<sequence>MSIQQITNTIHCGAIGAKRVLVGATNHGIIYGGNAKKLEGYCDASWATRPDQRSTTGFLWSFLGGPLTWKSVRQRVTALSSCKAEYIAAAEAARESIWLRGLLADMEFVQDCVVLVLYCDNKSAISTANSCALNERNT</sequence>
<organism evidence="1 2">
    <name type="scientific">Aphanomyces euteiches</name>
    <dbReference type="NCBI Taxonomy" id="100861"/>
    <lineage>
        <taxon>Eukaryota</taxon>
        <taxon>Sar</taxon>
        <taxon>Stramenopiles</taxon>
        <taxon>Oomycota</taxon>
        <taxon>Saprolegniomycetes</taxon>
        <taxon>Saprolegniales</taxon>
        <taxon>Verrucalvaceae</taxon>
        <taxon>Aphanomyces</taxon>
    </lineage>
</organism>
<name>A0A6G0WBS3_9STRA</name>